<dbReference type="Proteomes" id="UP001346149">
    <property type="component" value="Unassembled WGS sequence"/>
</dbReference>
<feature type="region of interest" description="Disordered" evidence="1">
    <location>
        <begin position="65"/>
        <end position="104"/>
    </location>
</feature>
<dbReference type="PANTHER" id="PTHR34542">
    <property type="entry name" value="OS08G0359900 PROTEIN"/>
    <property type="match status" value="1"/>
</dbReference>
<sequence length="150" mass="16204">MATLQKFMLFATQCGVGPSPTQSPRTSPLVHIGGRPQKTTLGMLLTRGHRRGSDERQFLAEAVPCAEKKGRSTPATGGHSLKDLFGSHPVDGHGEVEEEASEGKLRSELLPLAIGIRGGGRDSPRRGFGGLRTRALLRKTWRPMLEAIPE</sequence>
<dbReference type="AlphaFoldDB" id="A0AAN7LHL4"/>
<comment type="caution">
    <text evidence="2">The sequence shown here is derived from an EMBL/GenBank/DDBJ whole genome shotgun (WGS) entry which is preliminary data.</text>
</comment>
<accession>A0AAN7LHL4</accession>
<proteinExistence type="predicted"/>
<name>A0AAN7LHL4_TRANT</name>
<reference evidence="2 3" key="1">
    <citation type="journal article" date="2023" name="Hortic Res">
        <title>Pangenome of water caltrop reveals structural variations and asymmetric subgenome divergence after allopolyploidization.</title>
        <authorList>
            <person name="Zhang X."/>
            <person name="Chen Y."/>
            <person name="Wang L."/>
            <person name="Yuan Y."/>
            <person name="Fang M."/>
            <person name="Shi L."/>
            <person name="Lu R."/>
            <person name="Comes H.P."/>
            <person name="Ma Y."/>
            <person name="Chen Y."/>
            <person name="Huang G."/>
            <person name="Zhou Y."/>
            <person name="Zheng Z."/>
            <person name="Qiu Y."/>
        </authorList>
    </citation>
    <scope>NUCLEOTIDE SEQUENCE [LARGE SCALE GENOMIC DNA]</scope>
    <source>
        <strain evidence="2">F231</strain>
    </source>
</reference>
<dbReference type="EMBL" id="JAXQNO010000011">
    <property type="protein sequence ID" value="KAK4788278.1"/>
    <property type="molecule type" value="Genomic_DNA"/>
</dbReference>
<feature type="compositionally biased region" description="Basic and acidic residues" evidence="1">
    <location>
        <begin position="90"/>
        <end position="104"/>
    </location>
</feature>
<protein>
    <submittedName>
        <fullName evidence="2">Uncharacterized protein</fullName>
    </submittedName>
</protein>
<evidence type="ECO:0000313" key="3">
    <source>
        <dbReference type="Proteomes" id="UP001346149"/>
    </source>
</evidence>
<evidence type="ECO:0000313" key="2">
    <source>
        <dbReference type="EMBL" id="KAK4788278.1"/>
    </source>
</evidence>
<dbReference type="PANTHER" id="PTHR34542:SF1">
    <property type="entry name" value="OS08G0359900 PROTEIN"/>
    <property type="match status" value="1"/>
</dbReference>
<evidence type="ECO:0000256" key="1">
    <source>
        <dbReference type="SAM" id="MobiDB-lite"/>
    </source>
</evidence>
<organism evidence="2 3">
    <name type="scientific">Trapa natans</name>
    <name type="common">Water chestnut</name>
    <dbReference type="NCBI Taxonomy" id="22666"/>
    <lineage>
        <taxon>Eukaryota</taxon>
        <taxon>Viridiplantae</taxon>
        <taxon>Streptophyta</taxon>
        <taxon>Embryophyta</taxon>
        <taxon>Tracheophyta</taxon>
        <taxon>Spermatophyta</taxon>
        <taxon>Magnoliopsida</taxon>
        <taxon>eudicotyledons</taxon>
        <taxon>Gunneridae</taxon>
        <taxon>Pentapetalae</taxon>
        <taxon>rosids</taxon>
        <taxon>malvids</taxon>
        <taxon>Myrtales</taxon>
        <taxon>Lythraceae</taxon>
        <taxon>Trapa</taxon>
    </lineage>
</organism>
<keyword evidence="3" id="KW-1185">Reference proteome</keyword>
<gene>
    <name evidence="2" type="ORF">SAY86_019597</name>
</gene>